<evidence type="ECO:0000256" key="1">
    <source>
        <dbReference type="SAM" id="Phobius"/>
    </source>
</evidence>
<dbReference type="InterPro" id="IPR050303">
    <property type="entry name" value="GatZ_KbaZ_carbometab"/>
</dbReference>
<evidence type="ECO:0000313" key="3">
    <source>
        <dbReference type="Proteomes" id="UP000838308"/>
    </source>
</evidence>
<proteinExistence type="predicted"/>
<accession>A0ABN8KI75</accession>
<keyword evidence="1" id="KW-0812">Transmembrane</keyword>
<organism evidence="2 3">
    <name type="scientific">Neobacillus rhizosphaerae</name>
    <dbReference type="NCBI Taxonomy" id="2880965"/>
    <lineage>
        <taxon>Bacteria</taxon>
        <taxon>Bacillati</taxon>
        <taxon>Bacillota</taxon>
        <taxon>Bacilli</taxon>
        <taxon>Bacillales</taxon>
        <taxon>Bacillaceae</taxon>
        <taxon>Neobacillus</taxon>
    </lineage>
</organism>
<name>A0ABN8KI75_9BACI</name>
<keyword evidence="1" id="KW-1133">Transmembrane helix</keyword>
<keyword evidence="1" id="KW-0472">Membrane</keyword>
<feature type="transmembrane region" description="Helical" evidence="1">
    <location>
        <begin position="141"/>
        <end position="161"/>
    </location>
</feature>
<dbReference type="Pfam" id="PF03613">
    <property type="entry name" value="EIID-AGA"/>
    <property type="match status" value="1"/>
</dbReference>
<gene>
    <name evidence="2" type="primary">manZ_1</name>
    <name evidence="2" type="ORF">BACCIP111895_00259</name>
</gene>
<dbReference type="RefSeq" id="WP_248733475.1">
    <property type="nucleotide sequence ID" value="NZ_CALBWS010000001.1"/>
</dbReference>
<feature type="transmembrane region" description="Helical" evidence="1">
    <location>
        <begin position="255"/>
        <end position="274"/>
    </location>
</feature>
<feature type="transmembrane region" description="Helical" evidence="1">
    <location>
        <begin position="115"/>
        <end position="135"/>
    </location>
</feature>
<evidence type="ECO:0000313" key="2">
    <source>
        <dbReference type="EMBL" id="CAH2713126.1"/>
    </source>
</evidence>
<dbReference type="PROSITE" id="PS51108">
    <property type="entry name" value="PTS_EIID"/>
    <property type="match status" value="1"/>
</dbReference>
<protein>
    <submittedName>
        <fullName evidence="2">PTS system mannose-specific EIID component</fullName>
    </submittedName>
</protein>
<keyword evidence="3" id="KW-1185">Reference proteome</keyword>
<reference evidence="2" key="1">
    <citation type="submission" date="2022-04" db="EMBL/GenBank/DDBJ databases">
        <authorList>
            <person name="Criscuolo A."/>
        </authorList>
    </citation>
    <scope>NUCLEOTIDE SEQUENCE</scope>
    <source>
        <strain evidence="2">CIP111895</strain>
    </source>
</reference>
<dbReference type="PANTHER" id="PTHR32502:SF23">
    <property type="entry name" value="TRANSPORT PROTEIN, PTS SYSTEM"/>
    <property type="match status" value="1"/>
</dbReference>
<feature type="transmembrane region" description="Helical" evidence="1">
    <location>
        <begin position="227"/>
        <end position="248"/>
    </location>
</feature>
<feature type="transmembrane region" description="Helical" evidence="1">
    <location>
        <begin position="186"/>
        <end position="207"/>
    </location>
</feature>
<dbReference type="EMBL" id="CALBWS010000001">
    <property type="protein sequence ID" value="CAH2713126.1"/>
    <property type="molecule type" value="Genomic_DNA"/>
</dbReference>
<sequence length="275" mass="30175">MIMNSNSEKLTKKEIRQVFWRSCQLDSSWNFERQQNLGYSYAMVPVIKRLFKNDSRKAKAALKRSLDFMAITPQLSSLLMGINAAMEEENANNPEFDDSAITAVKTSLMGPLAGIGDSLIVGTLRIIATGVAIGFASKGNIIGPILFLLLYNVPGFLLRYYGLNFGYKYGAYFITNAEKTGIMDKVTYAASVVGLTAIGGMIASYVQLDLSGIKIGSGKFAEPLTKYLDMIMPGLVPLAVFGIMYWLIGKKIKTSNLLLGSVFVCIFISFLVSLF</sequence>
<dbReference type="PANTHER" id="PTHR32502">
    <property type="entry name" value="N-ACETYLGALACTOSAMINE PERMEASE II COMPONENT-RELATED"/>
    <property type="match status" value="1"/>
</dbReference>
<dbReference type="Proteomes" id="UP000838308">
    <property type="component" value="Unassembled WGS sequence"/>
</dbReference>
<dbReference type="InterPro" id="IPR004704">
    <property type="entry name" value="PTS_IID_man"/>
</dbReference>
<comment type="caution">
    <text evidence="2">The sequence shown here is derived from an EMBL/GenBank/DDBJ whole genome shotgun (WGS) entry which is preliminary data.</text>
</comment>